<feature type="transmembrane region" description="Helical" evidence="1">
    <location>
        <begin position="27"/>
        <end position="47"/>
    </location>
</feature>
<evidence type="ECO:0008006" key="4">
    <source>
        <dbReference type="Google" id="ProtNLM"/>
    </source>
</evidence>
<keyword evidence="1" id="KW-0472">Membrane</keyword>
<feature type="transmembrane region" description="Helical" evidence="1">
    <location>
        <begin position="156"/>
        <end position="173"/>
    </location>
</feature>
<dbReference type="AlphaFoldDB" id="A0A2S7L006"/>
<proteinExistence type="predicted"/>
<keyword evidence="3" id="KW-1185">Reference proteome</keyword>
<feature type="transmembrane region" description="Helical" evidence="1">
    <location>
        <begin position="59"/>
        <end position="79"/>
    </location>
</feature>
<dbReference type="PANTHER" id="PTHR35531:SF1">
    <property type="entry name" value="INNER MEMBRANE PROTEIN YBCI-RELATED"/>
    <property type="match status" value="1"/>
</dbReference>
<feature type="transmembrane region" description="Helical" evidence="1">
    <location>
        <begin position="88"/>
        <end position="105"/>
    </location>
</feature>
<comment type="caution">
    <text evidence="2">The sequence shown here is derived from an EMBL/GenBank/DDBJ whole genome shotgun (WGS) entry which is preliminary data.</text>
</comment>
<accession>A0A2S7L006</accession>
<evidence type="ECO:0000256" key="1">
    <source>
        <dbReference type="SAM" id="Phobius"/>
    </source>
</evidence>
<dbReference type="Pfam" id="PF04307">
    <property type="entry name" value="YdjM"/>
    <property type="match status" value="1"/>
</dbReference>
<protein>
    <recommendedName>
        <fullName evidence="4">Metal-dependent hydrolase</fullName>
    </recommendedName>
</protein>
<reference evidence="2 3" key="1">
    <citation type="submission" date="2016-11" db="EMBL/GenBank/DDBJ databases">
        <title>Trade-off between light-utilization and light-protection in marine flavobacteria.</title>
        <authorList>
            <person name="Kumagai Y."/>
        </authorList>
    </citation>
    <scope>NUCLEOTIDE SEQUENCE [LARGE SCALE GENOMIC DNA]</scope>
    <source>
        <strain evidence="2 3">ATCC 700397</strain>
    </source>
</reference>
<dbReference type="EMBL" id="MQUA01000013">
    <property type="protein sequence ID" value="PQB08245.1"/>
    <property type="molecule type" value="Genomic_DNA"/>
</dbReference>
<dbReference type="Proteomes" id="UP000239522">
    <property type="component" value="Unassembled WGS sequence"/>
</dbReference>
<keyword evidence="1" id="KW-0812">Transmembrane</keyword>
<dbReference type="RefSeq" id="WP_104810451.1">
    <property type="nucleotide sequence ID" value="NZ_MQUA01000013.1"/>
</dbReference>
<name>A0A2S7L006_9FLAO</name>
<sequence length="180" mass="20543">MASLFGHAFIAIALGKSFSRNQRTWKLILIAIVCAIIPDADIIGFLFEVPYSSFWGHRGFSHSFLFALLFSALMTAIFYRKQFFSKKGIFLLFFFFLSGASHSILDALTNGGYGVAFFSPFDNTRYFFPFTPIKVSPIGIFRFFSEQGVQVIRSEIVWIGIPGFIYIIIAFLIRKKRNKI</sequence>
<dbReference type="PANTHER" id="PTHR35531">
    <property type="entry name" value="INNER MEMBRANE PROTEIN YBCI-RELATED"/>
    <property type="match status" value="1"/>
</dbReference>
<gene>
    <name evidence="2" type="ORF">BST83_14725</name>
</gene>
<evidence type="ECO:0000313" key="3">
    <source>
        <dbReference type="Proteomes" id="UP000239522"/>
    </source>
</evidence>
<organism evidence="2 3">
    <name type="scientific">Polaribacter filamentus</name>
    <dbReference type="NCBI Taxonomy" id="53483"/>
    <lineage>
        <taxon>Bacteria</taxon>
        <taxon>Pseudomonadati</taxon>
        <taxon>Bacteroidota</taxon>
        <taxon>Flavobacteriia</taxon>
        <taxon>Flavobacteriales</taxon>
        <taxon>Flavobacteriaceae</taxon>
    </lineage>
</organism>
<evidence type="ECO:0000313" key="2">
    <source>
        <dbReference type="EMBL" id="PQB08245.1"/>
    </source>
</evidence>
<dbReference type="InterPro" id="IPR007404">
    <property type="entry name" value="YdjM-like"/>
</dbReference>
<keyword evidence="1" id="KW-1133">Transmembrane helix</keyword>
<dbReference type="OrthoDB" id="9794683at2"/>